<dbReference type="PRINTS" id="PR01157">
    <property type="entry name" value="P2YPURNOCPTR"/>
</dbReference>
<dbReference type="Ensembl" id="ENSLACT00000006757.1">
    <property type="protein sequence ID" value="ENSLACP00000006703.1"/>
    <property type="gene ID" value="ENSLACG00000005945.1"/>
</dbReference>
<keyword evidence="2" id="KW-1003">Cell membrane</keyword>
<evidence type="ECO:0000256" key="2">
    <source>
        <dbReference type="ARBA" id="ARBA00022475"/>
    </source>
</evidence>
<evidence type="ECO:0000313" key="12">
    <source>
        <dbReference type="Ensembl" id="ENSLACP00000006703.1"/>
    </source>
</evidence>
<dbReference type="PANTHER" id="PTHR24231">
    <property type="entry name" value="PURINOCEPTOR-RELATED G-PROTEIN COUPLED RECEPTOR"/>
    <property type="match status" value="1"/>
</dbReference>
<feature type="transmembrane region" description="Helical" evidence="10">
    <location>
        <begin position="60"/>
        <end position="78"/>
    </location>
</feature>
<keyword evidence="8" id="KW-0675">Receptor</keyword>
<evidence type="ECO:0000256" key="9">
    <source>
        <dbReference type="ARBA" id="ARBA00023224"/>
    </source>
</evidence>
<dbReference type="EMBL" id="AFYH01211585">
    <property type="status" value="NOT_ANNOTATED_CDS"/>
    <property type="molecule type" value="Genomic_DNA"/>
</dbReference>
<keyword evidence="7" id="KW-1015">Disulfide bond</keyword>
<dbReference type="Pfam" id="PF00001">
    <property type="entry name" value="7tm_1"/>
    <property type="match status" value="1"/>
</dbReference>
<dbReference type="GeneTree" id="ENSGT00990000203527"/>
<dbReference type="GO" id="GO:0005886">
    <property type="term" value="C:plasma membrane"/>
    <property type="evidence" value="ECO:0007669"/>
    <property type="project" value="UniProtKB-SubCell"/>
</dbReference>
<feature type="transmembrane region" description="Helical" evidence="10">
    <location>
        <begin position="279"/>
        <end position="301"/>
    </location>
</feature>
<dbReference type="CDD" id="cd15157">
    <property type="entry name" value="7tmA_CysLTR2"/>
    <property type="match status" value="1"/>
</dbReference>
<dbReference type="PROSITE" id="PS50262">
    <property type="entry name" value="G_PROTEIN_RECEP_F1_2"/>
    <property type="match status" value="1"/>
</dbReference>
<evidence type="ECO:0000256" key="7">
    <source>
        <dbReference type="ARBA" id="ARBA00023157"/>
    </source>
</evidence>
<dbReference type="PRINTS" id="PR00237">
    <property type="entry name" value="GPCRRHODOPSN"/>
</dbReference>
<dbReference type="Gene3D" id="1.20.1070.10">
    <property type="entry name" value="Rhodopsin 7-helix transmembrane proteins"/>
    <property type="match status" value="1"/>
</dbReference>
<dbReference type="GO" id="GO:0004930">
    <property type="term" value="F:G protein-coupled receptor activity"/>
    <property type="evidence" value="ECO:0007669"/>
    <property type="project" value="UniProtKB-KW"/>
</dbReference>
<dbReference type="SUPFAM" id="SSF81321">
    <property type="entry name" value="Family A G protein-coupled receptor-like"/>
    <property type="match status" value="1"/>
</dbReference>
<keyword evidence="4 10" id="KW-1133">Transmembrane helix</keyword>
<feature type="transmembrane region" description="Helical" evidence="10">
    <location>
        <begin position="140"/>
        <end position="160"/>
    </location>
</feature>
<feature type="transmembrane region" description="Helical" evidence="10">
    <location>
        <begin position="188"/>
        <end position="209"/>
    </location>
</feature>
<feature type="transmembrane region" description="Helical" evidence="10">
    <location>
        <begin position="98"/>
        <end position="120"/>
    </location>
</feature>
<evidence type="ECO:0000256" key="10">
    <source>
        <dbReference type="SAM" id="Phobius"/>
    </source>
</evidence>
<dbReference type="FunFam" id="1.20.1070.10:FF:000017">
    <property type="entry name" value="lysophosphatidic acid receptor 4"/>
    <property type="match status" value="1"/>
</dbReference>
<name>H3AAN2_LATCH</name>
<keyword evidence="13" id="KW-1185">Reference proteome</keyword>
<dbReference type="eggNOG" id="ENOG502RX8K">
    <property type="taxonomic scope" value="Eukaryota"/>
</dbReference>
<accession>H3AAN2</accession>
<dbReference type="InterPro" id="IPR000276">
    <property type="entry name" value="GPCR_Rhodpsn"/>
</dbReference>
<evidence type="ECO:0000256" key="4">
    <source>
        <dbReference type="ARBA" id="ARBA00022989"/>
    </source>
</evidence>
<proteinExistence type="predicted"/>
<evidence type="ECO:0000256" key="8">
    <source>
        <dbReference type="ARBA" id="ARBA00023170"/>
    </source>
</evidence>
<dbReference type="Proteomes" id="UP000008672">
    <property type="component" value="Unassembled WGS sequence"/>
</dbReference>
<keyword evidence="3 10" id="KW-0812">Transmembrane</keyword>
<keyword evidence="6 10" id="KW-0472">Membrane</keyword>
<feature type="domain" description="G-protein coupled receptors family 1 profile" evidence="11">
    <location>
        <begin position="40"/>
        <end position="298"/>
    </location>
</feature>
<feature type="transmembrane region" description="Helical" evidence="10">
    <location>
        <begin position="230"/>
        <end position="251"/>
    </location>
</feature>
<reference evidence="12" key="2">
    <citation type="submission" date="2025-08" db="UniProtKB">
        <authorList>
            <consortium name="Ensembl"/>
        </authorList>
    </citation>
    <scope>IDENTIFICATION</scope>
</reference>
<dbReference type="OMA" id="FCTIIVC"/>
<feature type="transmembrane region" description="Helical" evidence="10">
    <location>
        <begin position="30"/>
        <end position="48"/>
    </location>
</feature>
<comment type="subcellular location">
    <subcellularLocation>
        <location evidence="1">Cell membrane</location>
        <topology evidence="1">Multi-pass membrane protein</topology>
    </subcellularLocation>
</comment>
<dbReference type="AlphaFoldDB" id="H3AAN2"/>
<evidence type="ECO:0000313" key="13">
    <source>
        <dbReference type="Proteomes" id="UP000008672"/>
    </source>
</evidence>
<dbReference type="HOGENOM" id="CLU_009579_8_2_1"/>
<dbReference type="InParanoid" id="H3AAN2"/>
<dbReference type="PANTHER" id="PTHR24231:SF48">
    <property type="entry name" value="G-PROTEIN COUPLED RECEPTORS FAMILY 1 PROFILE DOMAIN-CONTAINING PROTEIN"/>
    <property type="match status" value="1"/>
</dbReference>
<protein>
    <recommendedName>
        <fullName evidence="11">G-protein coupled receptors family 1 profile domain-containing protein</fullName>
    </recommendedName>
</protein>
<dbReference type="FunCoup" id="H3AAN2">
    <property type="interactions" value="462"/>
</dbReference>
<evidence type="ECO:0000259" key="11">
    <source>
        <dbReference type="PROSITE" id="PS50262"/>
    </source>
</evidence>
<evidence type="ECO:0000256" key="3">
    <source>
        <dbReference type="ARBA" id="ARBA00022692"/>
    </source>
</evidence>
<sequence>KDRKREMAQNTSTFNCSIDEFKHYVYPSTYIIFSVVGLIENGFSFYIFMQPHKKATSINIFLLNLVVSDFMLVCTLPFRAAYFLMDGHWVFGDIMCRIMSYTLYLNMYCSIFFLTALSFLRYLAIVHPCKYIKLRTIRSAKIACTVIWIFVVMATSPLLLNGTSKINEKEKCLEITTPVMKKIVVMNYVVLFVGFIVPFFITSICYICILRTLLKPNVNHSRMRVSYKKATVMVIIIMCIFLICFLPYHILRTIHLEMLQPTATDVATGCDKVNRVHKAVVITLCLAVANSCLDPLLYYFAGENFKEKLRRIRSLRHGQQSMSKIGITKREAGLYKKKKATVSS</sequence>
<evidence type="ECO:0000256" key="1">
    <source>
        <dbReference type="ARBA" id="ARBA00004651"/>
    </source>
</evidence>
<keyword evidence="5" id="KW-0297">G-protein coupled receptor</keyword>
<dbReference type="InterPro" id="IPR017452">
    <property type="entry name" value="GPCR_Rhodpsn_7TM"/>
</dbReference>
<reference evidence="13" key="1">
    <citation type="submission" date="2011-08" db="EMBL/GenBank/DDBJ databases">
        <title>The draft genome of Latimeria chalumnae.</title>
        <authorList>
            <person name="Di Palma F."/>
            <person name="Alfoldi J."/>
            <person name="Johnson J."/>
            <person name="Berlin A."/>
            <person name="Gnerre S."/>
            <person name="Jaffe D."/>
            <person name="MacCallum I."/>
            <person name="Young S."/>
            <person name="Walker B.J."/>
            <person name="Lander E."/>
            <person name="Lindblad-Toh K."/>
        </authorList>
    </citation>
    <scope>NUCLEOTIDE SEQUENCE [LARGE SCALE GENOMIC DNA]</scope>
    <source>
        <strain evidence="13">Wild caught</strain>
    </source>
</reference>
<keyword evidence="9" id="KW-0807">Transducer</keyword>
<reference evidence="12" key="3">
    <citation type="submission" date="2025-09" db="UniProtKB">
        <authorList>
            <consortium name="Ensembl"/>
        </authorList>
    </citation>
    <scope>IDENTIFICATION</scope>
</reference>
<evidence type="ECO:0000256" key="6">
    <source>
        <dbReference type="ARBA" id="ARBA00023136"/>
    </source>
</evidence>
<organism evidence="12 13">
    <name type="scientific">Latimeria chalumnae</name>
    <name type="common">Coelacanth</name>
    <dbReference type="NCBI Taxonomy" id="7897"/>
    <lineage>
        <taxon>Eukaryota</taxon>
        <taxon>Metazoa</taxon>
        <taxon>Chordata</taxon>
        <taxon>Craniata</taxon>
        <taxon>Vertebrata</taxon>
        <taxon>Euteleostomi</taxon>
        <taxon>Coelacanthiformes</taxon>
        <taxon>Coelacanthidae</taxon>
        <taxon>Latimeria</taxon>
    </lineage>
</organism>
<dbReference type="STRING" id="7897.ENSLACP00000006703"/>
<evidence type="ECO:0000256" key="5">
    <source>
        <dbReference type="ARBA" id="ARBA00023040"/>
    </source>
</evidence>